<dbReference type="GO" id="GO:0004340">
    <property type="term" value="F:glucokinase activity"/>
    <property type="evidence" value="ECO:0007669"/>
    <property type="project" value="UniProtKB-EC"/>
</dbReference>
<dbReference type="NCBIfam" id="TIGR00749">
    <property type="entry name" value="glk"/>
    <property type="match status" value="1"/>
</dbReference>
<evidence type="ECO:0000256" key="1">
    <source>
        <dbReference type="ARBA" id="ARBA00022679"/>
    </source>
</evidence>
<keyword evidence="2 3" id="KW-0418">Kinase</keyword>
<dbReference type="AlphaFoldDB" id="T0Z0H1"/>
<reference evidence="3" key="1">
    <citation type="submission" date="2013-08" db="EMBL/GenBank/DDBJ databases">
        <authorList>
            <person name="Mendez C."/>
            <person name="Richter M."/>
            <person name="Ferrer M."/>
            <person name="Sanchez J."/>
        </authorList>
    </citation>
    <scope>NUCLEOTIDE SEQUENCE</scope>
</reference>
<dbReference type="GO" id="GO:0005524">
    <property type="term" value="F:ATP binding"/>
    <property type="evidence" value="ECO:0007669"/>
    <property type="project" value="InterPro"/>
</dbReference>
<dbReference type="EMBL" id="AUZY01010412">
    <property type="protein sequence ID" value="EQD38803.1"/>
    <property type="molecule type" value="Genomic_DNA"/>
</dbReference>
<dbReference type="GO" id="GO:0006096">
    <property type="term" value="P:glycolytic process"/>
    <property type="evidence" value="ECO:0007669"/>
    <property type="project" value="InterPro"/>
</dbReference>
<gene>
    <name evidence="3" type="ORF">B1B_15654</name>
</gene>
<dbReference type="InterPro" id="IPR003836">
    <property type="entry name" value="Glucokinase"/>
</dbReference>
<dbReference type="PANTHER" id="PTHR47690:SF1">
    <property type="entry name" value="GLUCOKINASE"/>
    <property type="match status" value="1"/>
</dbReference>
<dbReference type="Gene3D" id="3.40.367.20">
    <property type="match status" value="1"/>
</dbReference>
<dbReference type="GO" id="GO:0005829">
    <property type="term" value="C:cytosol"/>
    <property type="evidence" value="ECO:0007669"/>
    <property type="project" value="TreeGrafter"/>
</dbReference>
<organism evidence="3">
    <name type="scientific">mine drainage metagenome</name>
    <dbReference type="NCBI Taxonomy" id="410659"/>
    <lineage>
        <taxon>unclassified sequences</taxon>
        <taxon>metagenomes</taxon>
        <taxon>ecological metagenomes</taxon>
    </lineage>
</organism>
<dbReference type="InterPro" id="IPR043129">
    <property type="entry name" value="ATPase_NBD"/>
</dbReference>
<dbReference type="InterPro" id="IPR050201">
    <property type="entry name" value="Bacterial_glucokinase"/>
</dbReference>
<protein>
    <submittedName>
        <fullName evidence="3">Glucokinase</fullName>
        <ecNumber evidence="3">2.7.1.2</ecNumber>
    </submittedName>
</protein>
<accession>T0Z0H1</accession>
<dbReference type="SUPFAM" id="SSF53067">
    <property type="entry name" value="Actin-like ATPase domain"/>
    <property type="match status" value="1"/>
</dbReference>
<reference evidence="3" key="2">
    <citation type="journal article" date="2014" name="ISME J.">
        <title>Microbial stratification in low pH oxic and suboxic macroscopic growths along an acid mine drainage.</title>
        <authorList>
            <person name="Mendez-Garcia C."/>
            <person name="Mesa V."/>
            <person name="Sprenger R.R."/>
            <person name="Richter M."/>
            <person name="Diez M.S."/>
            <person name="Solano J."/>
            <person name="Bargiela R."/>
            <person name="Golyshina O.V."/>
            <person name="Manteca A."/>
            <person name="Ramos J.L."/>
            <person name="Gallego J.R."/>
            <person name="Llorente I."/>
            <person name="Martins Dos Santos V.A."/>
            <person name="Jensen O.N."/>
            <person name="Pelaez A.I."/>
            <person name="Sanchez J."/>
            <person name="Ferrer M."/>
        </authorList>
    </citation>
    <scope>NUCLEOTIDE SEQUENCE</scope>
</reference>
<dbReference type="Pfam" id="PF02685">
    <property type="entry name" value="Glucokinase"/>
    <property type="match status" value="1"/>
</dbReference>
<dbReference type="HAMAP" id="MF_00524">
    <property type="entry name" value="Glucokinase"/>
    <property type="match status" value="1"/>
</dbReference>
<comment type="caution">
    <text evidence="3">The sequence shown here is derived from an EMBL/GenBank/DDBJ whole genome shotgun (WGS) entry which is preliminary data.</text>
</comment>
<dbReference type="PANTHER" id="PTHR47690">
    <property type="entry name" value="GLUCOKINASE"/>
    <property type="match status" value="1"/>
</dbReference>
<dbReference type="Gene3D" id="3.30.420.40">
    <property type="match status" value="1"/>
</dbReference>
<dbReference type="CDD" id="cd24008">
    <property type="entry name" value="ASKHA_NBD_GLK"/>
    <property type="match status" value="1"/>
</dbReference>
<dbReference type="EC" id="2.7.1.2" evidence="3"/>
<sequence>MGTARGGAFFAATHGAHRGNKPKGFGMSAVSVLLADVGGTNLRLVLADAERGVDQDSLVSLRVAEHPSLEAAARSYLRARGAQPEVAVFAVAGRVEQGRAQITNHPWHIDCGALRALLEIPRIKLVNDFAAMGASLAALQAVDMVALGPALPDLGAGSDGCFAVLGPGTGLGATAVLRRGGRWLVMETEGGHIGFAPQDALEIELLRVLSARFGRVSNERLVCGGGLLNLYRALGEVRGEPAPALTPEAVSSDALRGNALALAALERFVLILGSVAGDLALAYGAWDGVLLAGGLVPQLLPRLQSGDFRTRFAAKGRFGATLARIPSAAILHAQPGLLGALAIAGGRAEVHHCGAVSGACA</sequence>
<evidence type="ECO:0000313" key="3">
    <source>
        <dbReference type="EMBL" id="EQD38803.1"/>
    </source>
</evidence>
<proteinExistence type="inferred from homology"/>
<dbReference type="GO" id="GO:0005536">
    <property type="term" value="F:D-glucose binding"/>
    <property type="evidence" value="ECO:0007669"/>
    <property type="project" value="InterPro"/>
</dbReference>
<evidence type="ECO:0000256" key="2">
    <source>
        <dbReference type="ARBA" id="ARBA00022777"/>
    </source>
</evidence>
<name>T0Z0H1_9ZZZZ</name>
<keyword evidence="1 3" id="KW-0808">Transferase</keyword>